<feature type="region of interest" description="Disordered" evidence="1">
    <location>
        <begin position="327"/>
        <end position="427"/>
    </location>
</feature>
<dbReference type="Gene3D" id="1.20.58.1070">
    <property type="match status" value="1"/>
</dbReference>
<feature type="compositionally biased region" description="Polar residues" evidence="1">
    <location>
        <begin position="542"/>
        <end position="559"/>
    </location>
</feature>
<feature type="compositionally biased region" description="Acidic residues" evidence="1">
    <location>
        <begin position="592"/>
        <end position="607"/>
    </location>
</feature>
<protein>
    <submittedName>
        <fullName evidence="2">Uncharacterized protein</fullName>
    </submittedName>
</protein>
<feature type="region of interest" description="Disordered" evidence="1">
    <location>
        <begin position="443"/>
        <end position="640"/>
    </location>
</feature>
<dbReference type="OrthoDB" id="428895at2759"/>
<dbReference type="GO" id="GO:0000387">
    <property type="term" value="P:spliceosomal snRNP assembly"/>
    <property type="evidence" value="ECO:0007669"/>
    <property type="project" value="InterPro"/>
</dbReference>
<dbReference type="AlphaFoldDB" id="A0A2T2NY79"/>
<sequence>MSGDGTNRAVTQDGETYNKLRRPDDYIASLGSAAPGASADSEPPKRKLEAADLIEDSTHRAKRTRGDNGGKLLFKNIQRGNDMAGGMKAAIGMEGEDGAEVMRDALAYLNVVRDEAAALPWFFTATKLETTEDDADDDEYEDGDDELDTYNQGYEDHGVVYNDGTVIAIDPIPTTDDDAKSEASEVDIQQEYYAALLRRYNDRRLALEPTKVAKRIAANPDSFSVEPPPKNNKEWIYSIDRVYPTPYMVYQLQQSEDNLWRGIDICARQLGRFNTISRQKSCWVWTLLSIVGERGTLTFWKQGKIRELGRAAAYFNLLLRNGEVVSKTGHAEDTDSDEEVEDIAPTEVDEEESAVDGDAYGGNQADVGVHDDSDEEGELSCEPELADTKATDAPVENRDEEGEVSDDSAAMDMSEDESTAKDDKASALEQARARLLAQLGDNLVSVGIPPQEGRGKQKAKGKERNSAHKNSIPPVRRSHRHNGKRCQDQSCFGPQPRKSKHYQSNASNEEIQPQQNVSQSPPEDQKSSTAEAEKRVEKQPEVQGSSKPLTTNGSSTTTPALKPPVFGSRAEAEAYKQQQQQQQLARQVDGGTEYEPESASESGDAEMQDQVGSRVKSEPESDSEAGDAEMQNSGEQGVDANTRATLEMIITVVAECYGQRDLLKAREVW</sequence>
<feature type="compositionally biased region" description="Basic and acidic residues" evidence="1">
    <location>
        <begin position="16"/>
        <end position="25"/>
    </location>
</feature>
<feature type="compositionally biased region" description="Basic and acidic residues" evidence="1">
    <location>
        <begin position="523"/>
        <end position="540"/>
    </location>
</feature>
<dbReference type="EMBL" id="KZ678132">
    <property type="protein sequence ID" value="PSN70374.1"/>
    <property type="molecule type" value="Genomic_DNA"/>
</dbReference>
<dbReference type="STRING" id="1448308.A0A2T2NY79"/>
<evidence type="ECO:0000256" key="1">
    <source>
        <dbReference type="SAM" id="MobiDB-lite"/>
    </source>
</evidence>
<dbReference type="InterPro" id="IPR035426">
    <property type="entry name" value="Gemin2/Brr1"/>
</dbReference>
<evidence type="ECO:0000313" key="3">
    <source>
        <dbReference type="Proteomes" id="UP000240883"/>
    </source>
</evidence>
<feature type="compositionally biased region" description="Polar residues" evidence="1">
    <location>
        <begin position="1"/>
        <end position="15"/>
    </location>
</feature>
<feature type="compositionally biased region" description="Acidic residues" evidence="1">
    <location>
        <begin position="334"/>
        <end position="355"/>
    </location>
</feature>
<feature type="region of interest" description="Disordered" evidence="1">
    <location>
        <begin position="1"/>
        <end position="73"/>
    </location>
</feature>
<reference evidence="2 3" key="1">
    <citation type="journal article" date="2018" name="Front. Microbiol.">
        <title>Genome-Wide Analysis of Corynespora cassiicola Leaf Fall Disease Putative Effectors.</title>
        <authorList>
            <person name="Lopez D."/>
            <person name="Ribeiro S."/>
            <person name="Label P."/>
            <person name="Fumanal B."/>
            <person name="Venisse J.S."/>
            <person name="Kohler A."/>
            <person name="de Oliveira R.R."/>
            <person name="Labutti K."/>
            <person name="Lipzen A."/>
            <person name="Lail K."/>
            <person name="Bauer D."/>
            <person name="Ohm R.A."/>
            <person name="Barry K.W."/>
            <person name="Spatafora J."/>
            <person name="Grigoriev I.V."/>
            <person name="Martin F.M."/>
            <person name="Pujade-Renaud V."/>
        </authorList>
    </citation>
    <scope>NUCLEOTIDE SEQUENCE [LARGE SCALE GENOMIC DNA]</scope>
    <source>
        <strain evidence="2 3">Philippines</strain>
    </source>
</reference>
<dbReference type="Pfam" id="PF04938">
    <property type="entry name" value="SIP1"/>
    <property type="match status" value="1"/>
</dbReference>
<feature type="compositionally biased region" description="Low complexity" evidence="1">
    <location>
        <begin position="28"/>
        <end position="41"/>
    </location>
</feature>
<keyword evidence="3" id="KW-1185">Reference proteome</keyword>
<feature type="compositionally biased region" description="Polar residues" evidence="1">
    <location>
        <begin position="502"/>
        <end position="522"/>
    </location>
</feature>
<feature type="compositionally biased region" description="Acidic residues" evidence="1">
    <location>
        <begin position="372"/>
        <end position="385"/>
    </location>
</feature>
<proteinExistence type="predicted"/>
<dbReference type="Proteomes" id="UP000240883">
    <property type="component" value="Unassembled WGS sequence"/>
</dbReference>
<accession>A0A2T2NY79</accession>
<gene>
    <name evidence="2" type="ORF">BS50DRAFT_571627</name>
</gene>
<organism evidence="2 3">
    <name type="scientific">Corynespora cassiicola Philippines</name>
    <dbReference type="NCBI Taxonomy" id="1448308"/>
    <lineage>
        <taxon>Eukaryota</taxon>
        <taxon>Fungi</taxon>
        <taxon>Dikarya</taxon>
        <taxon>Ascomycota</taxon>
        <taxon>Pezizomycotina</taxon>
        <taxon>Dothideomycetes</taxon>
        <taxon>Pleosporomycetidae</taxon>
        <taxon>Pleosporales</taxon>
        <taxon>Corynesporascaceae</taxon>
        <taxon>Corynespora</taxon>
    </lineage>
</organism>
<name>A0A2T2NY79_CORCC</name>
<evidence type="ECO:0000313" key="2">
    <source>
        <dbReference type="EMBL" id="PSN70374.1"/>
    </source>
</evidence>
<feature type="compositionally biased region" description="Basic and acidic residues" evidence="1">
    <location>
        <begin position="42"/>
        <end position="68"/>
    </location>
</feature>